<evidence type="ECO:0000259" key="1">
    <source>
        <dbReference type="Pfam" id="PF01266"/>
    </source>
</evidence>
<dbReference type="InterPro" id="IPR006076">
    <property type="entry name" value="FAD-dep_OxRdtase"/>
</dbReference>
<evidence type="ECO:0000313" key="2">
    <source>
        <dbReference type="EMBL" id="MBO9205175.1"/>
    </source>
</evidence>
<dbReference type="Gene3D" id="3.30.9.10">
    <property type="entry name" value="D-Amino Acid Oxidase, subunit A, domain 2"/>
    <property type="match status" value="1"/>
</dbReference>
<dbReference type="Gene3D" id="3.50.50.60">
    <property type="entry name" value="FAD/NAD(P)-binding domain"/>
    <property type="match status" value="1"/>
</dbReference>
<name>A0ABS3Z4T0_9BACT</name>
<evidence type="ECO:0000313" key="3">
    <source>
        <dbReference type="Proteomes" id="UP000677244"/>
    </source>
</evidence>
<feature type="domain" description="FAD dependent oxidoreductase" evidence="1">
    <location>
        <begin position="20"/>
        <end position="97"/>
    </location>
</feature>
<gene>
    <name evidence="2" type="ORF">J7I42_33115</name>
</gene>
<dbReference type="RefSeq" id="WP_209144493.1">
    <property type="nucleotide sequence ID" value="NZ_JAGHKO010000024.1"/>
</dbReference>
<comment type="caution">
    <text evidence="2">The sequence shown here is derived from an EMBL/GenBank/DDBJ whole genome shotgun (WGS) entry which is preliminary data.</text>
</comment>
<dbReference type="Proteomes" id="UP000677244">
    <property type="component" value="Unassembled WGS sequence"/>
</dbReference>
<organism evidence="2 3">
    <name type="scientific">Niastella soli</name>
    <dbReference type="NCBI Taxonomy" id="2821487"/>
    <lineage>
        <taxon>Bacteria</taxon>
        <taxon>Pseudomonadati</taxon>
        <taxon>Bacteroidota</taxon>
        <taxon>Chitinophagia</taxon>
        <taxon>Chitinophagales</taxon>
        <taxon>Chitinophagaceae</taxon>
        <taxon>Niastella</taxon>
    </lineage>
</organism>
<dbReference type="InterPro" id="IPR036188">
    <property type="entry name" value="FAD/NAD-bd_sf"/>
</dbReference>
<reference evidence="2 3" key="1">
    <citation type="submission" date="2021-03" db="EMBL/GenBank/DDBJ databases">
        <title>Assistant Professor.</title>
        <authorList>
            <person name="Huq M.A."/>
        </authorList>
    </citation>
    <scope>NUCLEOTIDE SEQUENCE [LARGE SCALE GENOMIC DNA]</scope>
    <source>
        <strain evidence="2 3">MAH-29</strain>
    </source>
</reference>
<keyword evidence="3" id="KW-1185">Reference proteome</keyword>
<protein>
    <recommendedName>
        <fullName evidence="1">FAD dependent oxidoreductase domain-containing protein</fullName>
    </recommendedName>
</protein>
<sequence>MVSQNSRYELTVEDSHEYGLSPDPFDKTSINQLILDYLQTFARFKTNAITATWNGVYAKLTNGENHLFESPESGVYIFNGLGGAGMTLSFGLAEEIIAAL</sequence>
<dbReference type="EMBL" id="JAGHKO010000024">
    <property type="protein sequence ID" value="MBO9205175.1"/>
    <property type="molecule type" value="Genomic_DNA"/>
</dbReference>
<accession>A0ABS3Z4T0</accession>
<proteinExistence type="predicted"/>
<dbReference type="Pfam" id="PF01266">
    <property type="entry name" value="DAO"/>
    <property type="match status" value="1"/>
</dbReference>